<evidence type="ECO:0000256" key="1">
    <source>
        <dbReference type="ARBA" id="ARBA00022723"/>
    </source>
</evidence>
<dbReference type="EMBL" id="FNCE01000002">
    <property type="protein sequence ID" value="SDF79297.1"/>
    <property type="molecule type" value="Genomic_DNA"/>
</dbReference>
<dbReference type="SUPFAM" id="SSF57716">
    <property type="entry name" value="Glucocorticoid receptor-like (DNA-binding domain)"/>
    <property type="match status" value="1"/>
</dbReference>
<proteinExistence type="predicted"/>
<dbReference type="STRING" id="1082479.SAMN05216241_102372"/>
<accession>A0A1G7NZL1</accession>
<evidence type="ECO:0000256" key="2">
    <source>
        <dbReference type="ARBA" id="ARBA00022771"/>
    </source>
</evidence>
<dbReference type="Proteomes" id="UP000199415">
    <property type="component" value="Unassembled WGS sequence"/>
</dbReference>
<keyword evidence="2" id="KW-0863">Zinc-finger</keyword>
<dbReference type="OrthoDB" id="1121111at2"/>
<reference evidence="7 8" key="1">
    <citation type="submission" date="2016-10" db="EMBL/GenBank/DDBJ databases">
        <authorList>
            <person name="de Groot N.N."/>
        </authorList>
    </citation>
    <scope>NUCLEOTIDE SEQUENCE [LARGE SCALE GENOMIC DNA]</scope>
    <source>
        <strain evidence="7 8">DSM 25584</strain>
    </source>
</reference>
<name>A0A1G7NZL1_9PROT</name>
<keyword evidence="3" id="KW-0862">Zinc</keyword>
<feature type="coiled-coil region" evidence="5">
    <location>
        <begin position="6"/>
        <end position="36"/>
    </location>
</feature>
<keyword evidence="1" id="KW-0479">Metal-binding</keyword>
<evidence type="ECO:0000313" key="7">
    <source>
        <dbReference type="EMBL" id="SDF79297.1"/>
    </source>
</evidence>
<dbReference type="InterPro" id="IPR000962">
    <property type="entry name" value="Znf_DskA_TraR"/>
</dbReference>
<dbReference type="Gene3D" id="1.20.120.910">
    <property type="entry name" value="DksA, coiled-coil domain"/>
    <property type="match status" value="1"/>
</dbReference>
<gene>
    <name evidence="7" type="ORF">SAMN05216241_102372</name>
</gene>
<dbReference type="AlphaFoldDB" id="A0A1G7NZL1"/>
<evidence type="ECO:0000313" key="8">
    <source>
        <dbReference type="Proteomes" id="UP000199415"/>
    </source>
</evidence>
<dbReference type="RefSeq" id="WP_090018986.1">
    <property type="nucleotide sequence ID" value="NZ_FNCE01000002.1"/>
</dbReference>
<dbReference type="PANTHER" id="PTHR33823">
    <property type="entry name" value="RNA POLYMERASE-BINDING TRANSCRIPTION FACTOR DKSA-RELATED"/>
    <property type="match status" value="1"/>
</dbReference>
<feature type="domain" description="Zinc finger DksA/TraR C4-type" evidence="6">
    <location>
        <begin position="83"/>
        <end position="115"/>
    </location>
</feature>
<organism evidence="7 8">
    <name type="scientific">Limimonas halophila</name>
    <dbReference type="NCBI Taxonomy" id="1082479"/>
    <lineage>
        <taxon>Bacteria</taxon>
        <taxon>Pseudomonadati</taxon>
        <taxon>Pseudomonadota</taxon>
        <taxon>Alphaproteobacteria</taxon>
        <taxon>Rhodospirillales</taxon>
        <taxon>Rhodovibrionaceae</taxon>
        <taxon>Limimonas</taxon>
    </lineage>
</organism>
<dbReference type="GO" id="GO:0008270">
    <property type="term" value="F:zinc ion binding"/>
    <property type="evidence" value="ECO:0007669"/>
    <property type="project" value="UniProtKB-KW"/>
</dbReference>
<dbReference type="Pfam" id="PF01258">
    <property type="entry name" value="zf-dskA_traR"/>
    <property type="match status" value="1"/>
</dbReference>
<evidence type="ECO:0000256" key="4">
    <source>
        <dbReference type="PROSITE-ProRule" id="PRU00510"/>
    </source>
</evidence>
<evidence type="ECO:0000256" key="5">
    <source>
        <dbReference type="SAM" id="Coils"/>
    </source>
</evidence>
<dbReference type="PROSITE" id="PS51128">
    <property type="entry name" value="ZF_DKSA_2"/>
    <property type="match status" value="1"/>
</dbReference>
<protein>
    <submittedName>
        <fullName evidence="7">Transcriptional regulator, TraR/DksA family</fullName>
    </submittedName>
</protein>
<keyword evidence="8" id="KW-1185">Reference proteome</keyword>
<keyword evidence="5" id="KW-0175">Coiled coil</keyword>
<evidence type="ECO:0000256" key="3">
    <source>
        <dbReference type="ARBA" id="ARBA00022833"/>
    </source>
</evidence>
<dbReference type="PANTHER" id="PTHR33823:SF4">
    <property type="entry name" value="GENERAL STRESS PROTEIN 16O"/>
    <property type="match status" value="1"/>
</dbReference>
<evidence type="ECO:0000259" key="6">
    <source>
        <dbReference type="Pfam" id="PF01258"/>
    </source>
</evidence>
<sequence>MTDRTDIDAEAMRQRLEERRDELKALAETNQEARDTVDLDPVREGRLARMDSLQKQAMSQAADRRRKQELQRVEAALQRIEEGDYGFCATCDEPIGKRRLEVDPAAPLCIQCAEKAGS</sequence>
<feature type="zinc finger region" description="dksA C4-type" evidence="4">
    <location>
        <begin position="88"/>
        <end position="112"/>
    </location>
</feature>